<dbReference type="EMBL" id="MLYV02000057">
    <property type="protein sequence ID" value="PSS37329.1"/>
    <property type="molecule type" value="Genomic_DNA"/>
</dbReference>
<organism evidence="1 2">
    <name type="scientific">Hermanssonia centrifuga</name>
    <dbReference type="NCBI Taxonomy" id="98765"/>
    <lineage>
        <taxon>Eukaryota</taxon>
        <taxon>Fungi</taxon>
        <taxon>Dikarya</taxon>
        <taxon>Basidiomycota</taxon>
        <taxon>Agaricomycotina</taxon>
        <taxon>Agaricomycetes</taxon>
        <taxon>Polyporales</taxon>
        <taxon>Meruliaceae</taxon>
        <taxon>Hermanssonia</taxon>
    </lineage>
</organism>
<dbReference type="OrthoDB" id="24630at2759"/>
<reference evidence="1 2" key="1">
    <citation type="submission" date="2018-02" db="EMBL/GenBank/DDBJ databases">
        <title>Genome sequence of the basidiomycete white-rot fungus Phlebia centrifuga.</title>
        <authorList>
            <person name="Granchi Z."/>
            <person name="Peng M."/>
            <person name="de Vries R.P."/>
            <person name="Hilden K."/>
            <person name="Makela M.R."/>
            <person name="Grigoriev I."/>
            <person name="Riley R."/>
        </authorList>
    </citation>
    <scope>NUCLEOTIDE SEQUENCE [LARGE SCALE GENOMIC DNA]</scope>
    <source>
        <strain evidence="1 2">FBCC195</strain>
    </source>
</reference>
<comment type="caution">
    <text evidence="1">The sequence shown here is derived from an EMBL/GenBank/DDBJ whole genome shotgun (WGS) entry which is preliminary data.</text>
</comment>
<name>A0A2R6S532_9APHY</name>
<accession>A0A2R6S532</accession>
<evidence type="ECO:0000313" key="2">
    <source>
        <dbReference type="Proteomes" id="UP000186601"/>
    </source>
</evidence>
<proteinExistence type="predicted"/>
<protein>
    <submittedName>
        <fullName evidence="1">Uncharacterized protein</fullName>
    </submittedName>
</protein>
<dbReference type="Proteomes" id="UP000186601">
    <property type="component" value="Unassembled WGS sequence"/>
</dbReference>
<evidence type="ECO:0000313" key="1">
    <source>
        <dbReference type="EMBL" id="PSS37329.1"/>
    </source>
</evidence>
<sequence>MALIPPNPGTDLLDVDESEVCRPEHCFYAFDTLFCALTSYHPLPPQFPDEK</sequence>
<dbReference type="AlphaFoldDB" id="A0A2R6S532"/>
<keyword evidence="2" id="KW-1185">Reference proteome</keyword>
<dbReference type="STRING" id="98765.A0A2R6S532"/>
<gene>
    <name evidence="1" type="ORF">PHLCEN_2v806</name>
</gene>